<proteinExistence type="predicted"/>
<gene>
    <name evidence="1" type="ORF">AAES_52018</name>
</gene>
<dbReference type="Proteomes" id="UP000051836">
    <property type="component" value="Unassembled WGS sequence"/>
</dbReference>
<organism evidence="1 2">
    <name type="scientific">Amazona aestiva</name>
    <name type="common">Blue-fronted Amazon parrot</name>
    <dbReference type="NCBI Taxonomy" id="12930"/>
    <lineage>
        <taxon>Eukaryota</taxon>
        <taxon>Metazoa</taxon>
        <taxon>Chordata</taxon>
        <taxon>Craniata</taxon>
        <taxon>Vertebrata</taxon>
        <taxon>Euteleostomi</taxon>
        <taxon>Archelosauria</taxon>
        <taxon>Archosauria</taxon>
        <taxon>Dinosauria</taxon>
        <taxon>Saurischia</taxon>
        <taxon>Theropoda</taxon>
        <taxon>Coelurosauria</taxon>
        <taxon>Aves</taxon>
        <taxon>Neognathae</taxon>
        <taxon>Neoaves</taxon>
        <taxon>Telluraves</taxon>
        <taxon>Australaves</taxon>
        <taxon>Psittaciformes</taxon>
        <taxon>Psittacidae</taxon>
        <taxon>Amazona</taxon>
    </lineage>
</organism>
<reference evidence="1 2" key="1">
    <citation type="submission" date="2015-10" db="EMBL/GenBank/DDBJ databases">
        <authorList>
            <person name="Gilbert D.G."/>
        </authorList>
    </citation>
    <scope>NUCLEOTIDE SEQUENCE [LARGE SCALE GENOMIC DNA]</scope>
    <source>
        <strain evidence="1">FVVF132</strain>
    </source>
</reference>
<dbReference type="EMBL" id="LMAW01001214">
    <property type="protein sequence ID" value="KQK84108.1"/>
    <property type="molecule type" value="Genomic_DNA"/>
</dbReference>
<protein>
    <submittedName>
        <fullName evidence="1">Uncharacterized protein</fullName>
    </submittedName>
</protein>
<evidence type="ECO:0000313" key="2">
    <source>
        <dbReference type="Proteomes" id="UP000051836"/>
    </source>
</evidence>
<sequence>MAPMRRCSGTAAGGRTGAEVLAVSLEQALVAPGLERSTPLKLGGNSGAEVVESFLKTVVAEQGGRPAAELESGPAVFAWFNLPLFGGREAESVRCAFAGGASRRRPSSSPEREIIMKTLRSAVTFLLGFGGNSSKFLRLSSGSPIVKKGRVEIVPEENRTAWLATFCVSHF</sequence>
<accession>A0A0Q3Q745</accession>
<keyword evidence="2" id="KW-1185">Reference proteome</keyword>
<name>A0A0Q3Q745_AMAAE</name>
<comment type="caution">
    <text evidence="1">The sequence shown here is derived from an EMBL/GenBank/DDBJ whole genome shotgun (WGS) entry which is preliminary data.</text>
</comment>
<dbReference type="AlphaFoldDB" id="A0A0Q3Q745"/>
<evidence type="ECO:0000313" key="1">
    <source>
        <dbReference type="EMBL" id="KQK84108.1"/>
    </source>
</evidence>